<gene>
    <name evidence="3" type="ORF">M419DRAFT_93153</name>
</gene>
<evidence type="ECO:0000313" key="4">
    <source>
        <dbReference type="Proteomes" id="UP000024376"/>
    </source>
</evidence>
<sequence>MPQSPTTERTPKRQRRAVLASEELWLTTIDGRRIAFAEAVEQEKSLAEETTSANDAHRRINAWRTEWQRAREDAAPGPEHSQRVVGQDESSSALGKRKRAGSDPPATPIDQGPREDKHAQYRDEQCETLLATHGSSFMTSSPLGVATQSRRLCQILLETKQTLPEKSLFHDDFFRETCQKLRNRNHARIIRDISQLLVPSAETLAIYGAKHLDILAESVNEGWKCACAVPGVATPQPDYSVGFRLDAFSVTQRAVLSWLITDSSRLSFFKATPHVYLPFLSCEMASLDIADRQNAHSMTLAVQGMTLLFYIVGREQELHRQIVAFSVSHDDRSVRIYGHYPVIDGRDKKYYRHLIKEFSFTANDGREKWTAYKFVKNIYDIWMPEHFGRICSVLDQVRVIRGEA</sequence>
<proteinExistence type="predicted"/>
<dbReference type="OrthoDB" id="5132737at2759"/>
<protein>
    <recommendedName>
        <fullName evidence="2">DUF7924 domain-containing protein</fullName>
    </recommendedName>
</protein>
<name>A0A024RY37_HYPJR</name>
<dbReference type="PANTHER" id="PTHR42470">
    <property type="entry name" value="VAST DOMAIN-CONTAINING PROTEIN"/>
    <property type="match status" value="1"/>
</dbReference>
<dbReference type="PANTHER" id="PTHR42470:SF2">
    <property type="match status" value="1"/>
</dbReference>
<organism evidence="3 4">
    <name type="scientific">Hypocrea jecorina (strain ATCC 56765 / BCRC 32924 / NRRL 11460 / Rut C-30)</name>
    <name type="common">Trichoderma reesei</name>
    <dbReference type="NCBI Taxonomy" id="1344414"/>
    <lineage>
        <taxon>Eukaryota</taxon>
        <taxon>Fungi</taxon>
        <taxon>Dikarya</taxon>
        <taxon>Ascomycota</taxon>
        <taxon>Pezizomycotina</taxon>
        <taxon>Sordariomycetes</taxon>
        <taxon>Hypocreomycetidae</taxon>
        <taxon>Hypocreales</taxon>
        <taxon>Hypocreaceae</taxon>
        <taxon>Trichoderma</taxon>
    </lineage>
</organism>
<feature type="region of interest" description="Disordered" evidence="1">
    <location>
        <begin position="70"/>
        <end position="120"/>
    </location>
</feature>
<evidence type="ECO:0000259" key="2">
    <source>
        <dbReference type="Pfam" id="PF25545"/>
    </source>
</evidence>
<dbReference type="InterPro" id="IPR057684">
    <property type="entry name" value="DUF7924"/>
</dbReference>
<evidence type="ECO:0000256" key="1">
    <source>
        <dbReference type="SAM" id="MobiDB-lite"/>
    </source>
</evidence>
<dbReference type="AlphaFoldDB" id="A0A024RY37"/>
<reference evidence="4" key="1">
    <citation type="journal article" date="2013" name="Ind. Biotechnol.">
        <title>Comparative genomics analysis of Trichoderma reesei strains.</title>
        <authorList>
            <person name="Koike H."/>
            <person name="Aerts A."/>
            <person name="LaButti K."/>
            <person name="Grigoriev I.V."/>
            <person name="Baker S.E."/>
        </authorList>
    </citation>
    <scope>NUCLEOTIDE SEQUENCE [LARGE SCALE GENOMIC DNA]</scope>
    <source>
        <strain evidence="4">ATCC 56765 / BCRC 32924 / NRRL 11460 / Rut C-30</strain>
    </source>
</reference>
<dbReference type="KEGG" id="trr:M419DRAFT_93153"/>
<feature type="domain" description="DUF7924" evidence="2">
    <location>
        <begin position="174"/>
        <end position="394"/>
    </location>
</feature>
<dbReference type="Pfam" id="PF25545">
    <property type="entry name" value="DUF7924"/>
    <property type="match status" value="1"/>
</dbReference>
<dbReference type="EMBL" id="KI911185">
    <property type="protein sequence ID" value="ETR96846.1"/>
    <property type="molecule type" value="Genomic_DNA"/>
</dbReference>
<dbReference type="Proteomes" id="UP000024376">
    <property type="component" value="Unassembled WGS sequence"/>
</dbReference>
<evidence type="ECO:0000313" key="3">
    <source>
        <dbReference type="EMBL" id="ETR96846.1"/>
    </source>
</evidence>
<accession>A0A024RY37</accession>
<dbReference type="HOGENOM" id="CLU_025457_0_0_1"/>